<protein>
    <submittedName>
        <fullName evidence="1">Methyltransferase, TIGR04325 family</fullName>
    </submittedName>
</protein>
<feature type="non-terminal residue" evidence="1">
    <location>
        <position position="1"/>
    </location>
</feature>
<keyword evidence="1" id="KW-0808">Transferase</keyword>
<evidence type="ECO:0000313" key="1">
    <source>
        <dbReference type="EMBL" id="PZQ58086.1"/>
    </source>
</evidence>
<keyword evidence="1" id="KW-0489">Methyltransferase</keyword>
<proteinExistence type="predicted"/>
<reference evidence="1 2" key="1">
    <citation type="submission" date="2017-08" db="EMBL/GenBank/DDBJ databases">
        <title>Infants hospitalized years apart are colonized by the same room-sourced microbial strains.</title>
        <authorList>
            <person name="Brooks B."/>
            <person name="Olm M.R."/>
            <person name="Firek B.A."/>
            <person name="Baker R."/>
            <person name="Thomas B.C."/>
            <person name="Morowitz M.J."/>
            <person name="Banfield J.F."/>
        </authorList>
    </citation>
    <scope>NUCLEOTIDE SEQUENCE [LARGE SCALE GENOMIC DNA]</scope>
    <source>
        <strain evidence="1">S2_005_003_R2_41</strain>
    </source>
</reference>
<accession>A0A2W5NX54</accession>
<dbReference type="Proteomes" id="UP000249135">
    <property type="component" value="Unassembled WGS sequence"/>
</dbReference>
<comment type="caution">
    <text evidence="1">The sequence shown here is derived from an EMBL/GenBank/DDBJ whole genome shotgun (WGS) entry which is preliminary data.</text>
</comment>
<evidence type="ECO:0000313" key="2">
    <source>
        <dbReference type="Proteomes" id="UP000249135"/>
    </source>
</evidence>
<dbReference type="EMBL" id="QFPP01000796">
    <property type="protein sequence ID" value="PZQ58086.1"/>
    <property type="molecule type" value="Genomic_DNA"/>
</dbReference>
<dbReference type="AlphaFoldDB" id="A0A2W5NX54"/>
<gene>
    <name evidence="1" type="ORF">DI563_31035</name>
</gene>
<organism evidence="1 2">
    <name type="scientific">Variovorax paradoxus</name>
    <dbReference type="NCBI Taxonomy" id="34073"/>
    <lineage>
        <taxon>Bacteria</taxon>
        <taxon>Pseudomonadati</taxon>
        <taxon>Pseudomonadota</taxon>
        <taxon>Betaproteobacteria</taxon>
        <taxon>Burkholderiales</taxon>
        <taxon>Comamonadaceae</taxon>
        <taxon>Variovorax</taxon>
    </lineage>
</organism>
<dbReference type="InterPro" id="IPR027612">
    <property type="entry name" value="Put_MTase_LIC12133"/>
</dbReference>
<sequence>FWLGRSFDIGLRTVFELGGHVGIKYYAFRRVLPLPDGLRWTVWDLPPVVERGTELATLRAPEGMLRFTTELGEASGNDILLASGSLPYFPERLSEILEALPVKPRRILLNAIAVHPSETFYTVNSLTMAFRAYRIQSWDELQDELEAAGYMRRDVWRNEGQPIQVPFERDGDQVYYVGGCYDLR</sequence>
<dbReference type="NCBIfam" id="TIGR04325">
    <property type="entry name" value="MTase_LIC12133"/>
    <property type="match status" value="1"/>
</dbReference>
<dbReference type="GO" id="GO:0008168">
    <property type="term" value="F:methyltransferase activity"/>
    <property type="evidence" value="ECO:0007669"/>
    <property type="project" value="UniProtKB-KW"/>
</dbReference>
<dbReference type="Gene3D" id="3.40.50.150">
    <property type="entry name" value="Vaccinia Virus protein VP39"/>
    <property type="match status" value="1"/>
</dbReference>
<name>A0A2W5NX54_VARPD</name>
<dbReference type="GO" id="GO:0032259">
    <property type="term" value="P:methylation"/>
    <property type="evidence" value="ECO:0007669"/>
    <property type="project" value="UniProtKB-KW"/>
</dbReference>
<dbReference type="InterPro" id="IPR029063">
    <property type="entry name" value="SAM-dependent_MTases_sf"/>
</dbReference>